<gene>
    <name evidence="1" type="ORF">B296_00030410</name>
</gene>
<comment type="caution">
    <text evidence="1">The sequence shown here is derived from an EMBL/GenBank/DDBJ whole genome shotgun (WGS) entry which is preliminary data.</text>
</comment>
<dbReference type="AlphaFoldDB" id="A0A426ZHN1"/>
<dbReference type="Proteomes" id="UP000287651">
    <property type="component" value="Unassembled WGS sequence"/>
</dbReference>
<proteinExistence type="predicted"/>
<accession>A0A426ZHN1</accession>
<dbReference type="EMBL" id="AMZH03006583">
    <property type="protein sequence ID" value="RRT63478.1"/>
    <property type="molecule type" value="Genomic_DNA"/>
</dbReference>
<evidence type="ECO:0000313" key="1">
    <source>
        <dbReference type="EMBL" id="RRT63478.1"/>
    </source>
</evidence>
<name>A0A426ZHN1_ENSVE</name>
<organism evidence="1 2">
    <name type="scientific">Ensete ventricosum</name>
    <name type="common">Abyssinian banana</name>
    <name type="synonym">Musa ensete</name>
    <dbReference type="NCBI Taxonomy" id="4639"/>
    <lineage>
        <taxon>Eukaryota</taxon>
        <taxon>Viridiplantae</taxon>
        <taxon>Streptophyta</taxon>
        <taxon>Embryophyta</taxon>
        <taxon>Tracheophyta</taxon>
        <taxon>Spermatophyta</taxon>
        <taxon>Magnoliopsida</taxon>
        <taxon>Liliopsida</taxon>
        <taxon>Zingiberales</taxon>
        <taxon>Musaceae</taxon>
        <taxon>Ensete</taxon>
    </lineage>
</organism>
<evidence type="ECO:0000313" key="2">
    <source>
        <dbReference type="Proteomes" id="UP000287651"/>
    </source>
</evidence>
<sequence length="130" mass="14317">GLAAAGRARRRRSCEQLSPLASAAGLPFGLALIAASRPLAGGLGRGLAVGGRPYMGAGRGWPPLLFATFVVKTQQEHVERFYVIQSHHTELKTNLSYENIGSDTTIRIRTEKIKEVKRPPLWRYPHDRSL</sequence>
<reference evidence="1 2" key="1">
    <citation type="journal article" date="2014" name="Agronomy (Basel)">
        <title>A Draft Genome Sequence for Ensete ventricosum, the Drought-Tolerant Tree Against Hunger.</title>
        <authorList>
            <person name="Harrison J."/>
            <person name="Moore K.A."/>
            <person name="Paszkiewicz K."/>
            <person name="Jones T."/>
            <person name="Grant M."/>
            <person name="Ambacheew D."/>
            <person name="Muzemil S."/>
            <person name="Studholme D.J."/>
        </authorList>
    </citation>
    <scope>NUCLEOTIDE SEQUENCE [LARGE SCALE GENOMIC DNA]</scope>
</reference>
<feature type="non-terminal residue" evidence="1">
    <location>
        <position position="1"/>
    </location>
</feature>
<protein>
    <submittedName>
        <fullName evidence="1">Uncharacterized protein</fullName>
    </submittedName>
</protein>